<dbReference type="GO" id="GO:0008081">
    <property type="term" value="F:phosphoric diester hydrolase activity"/>
    <property type="evidence" value="ECO:0007669"/>
    <property type="project" value="InterPro"/>
</dbReference>
<name>A8G604_PROM2</name>
<sequence>MKIIAHRANINGPSSKNENTTYQIEKCIKLGYDVEIDIRVIKGKFYLGHDKATQIIDKTILNNIKEHSWIHCKNLEAIAFFSNASTKFNYFWHENDSYTLTSKGYIWAYPGQKLSTNCICVMPELNNSHSEFSYFRELNIAGICTDFPNLFT</sequence>
<dbReference type="RefSeq" id="WP_012008083.1">
    <property type="nucleotide sequence ID" value="NC_009840.1"/>
</dbReference>
<dbReference type="STRING" id="93060.P9215_14221"/>
<dbReference type="GO" id="GO:0006629">
    <property type="term" value="P:lipid metabolic process"/>
    <property type="evidence" value="ECO:0007669"/>
    <property type="project" value="InterPro"/>
</dbReference>
<dbReference type="InterPro" id="IPR017946">
    <property type="entry name" value="PLC-like_Pdiesterase_TIM-brl"/>
</dbReference>
<evidence type="ECO:0000313" key="1">
    <source>
        <dbReference type="EMBL" id="ABV51035.1"/>
    </source>
</evidence>
<accession>A8G604</accession>
<dbReference type="OrthoDB" id="9983159at2"/>
<dbReference type="SUPFAM" id="SSF51695">
    <property type="entry name" value="PLC-like phosphodiesterases"/>
    <property type="match status" value="1"/>
</dbReference>
<dbReference type="Proteomes" id="UP000002014">
    <property type="component" value="Chromosome"/>
</dbReference>
<dbReference type="HOGENOM" id="CLU_1720735_0_0_3"/>
<dbReference type="AlphaFoldDB" id="A8G604"/>
<protein>
    <recommendedName>
        <fullName evidence="3">GP-PDE domain-containing protein</fullName>
    </recommendedName>
</protein>
<organism evidence="1 2">
    <name type="scientific">Prochlorococcus marinus (strain MIT 9215)</name>
    <dbReference type="NCBI Taxonomy" id="93060"/>
    <lineage>
        <taxon>Bacteria</taxon>
        <taxon>Bacillati</taxon>
        <taxon>Cyanobacteriota</taxon>
        <taxon>Cyanophyceae</taxon>
        <taxon>Synechococcales</taxon>
        <taxon>Prochlorococcaceae</taxon>
        <taxon>Prochlorococcus</taxon>
    </lineage>
</organism>
<dbReference type="EMBL" id="CP000825">
    <property type="protein sequence ID" value="ABV51035.1"/>
    <property type="molecule type" value="Genomic_DNA"/>
</dbReference>
<evidence type="ECO:0000313" key="2">
    <source>
        <dbReference type="Proteomes" id="UP000002014"/>
    </source>
</evidence>
<gene>
    <name evidence="1" type="ordered locus">P9215_14221</name>
</gene>
<proteinExistence type="predicted"/>
<dbReference type="KEGG" id="pmh:P9215_14221"/>
<reference evidence="1 2" key="1">
    <citation type="journal article" date="2007" name="PLoS Genet.">
        <title>Patterns and implications of gene gain and loss in the evolution of Prochlorococcus.</title>
        <authorList>
            <person name="Kettler G.C."/>
            <person name="Martiny A.C."/>
            <person name="Huang K."/>
            <person name="Zucker J."/>
            <person name="Coleman M.L."/>
            <person name="Rodrigue S."/>
            <person name="Chen F."/>
            <person name="Lapidus A."/>
            <person name="Ferriera S."/>
            <person name="Johnson J."/>
            <person name="Steglich C."/>
            <person name="Church G.M."/>
            <person name="Richardson P."/>
            <person name="Chisholm S.W."/>
        </authorList>
    </citation>
    <scope>NUCLEOTIDE SEQUENCE [LARGE SCALE GENOMIC DNA]</scope>
    <source>
        <strain evidence="1 2">MIT 9215</strain>
    </source>
</reference>
<evidence type="ECO:0008006" key="3">
    <source>
        <dbReference type="Google" id="ProtNLM"/>
    </source>
</evidence>